<keyword evidence="6" id="KW-0808">Transferase</keyword>
<dbReference type="InterPro" id="IPR050156">
    <property type="entry name" value="TC-AMP_synthase_SUA5"/>
</dbReference>
<dbReference type="GO" id="GO:0005524">
    <property type="term" value="F:ATP binding"/>
    <property type="evidence" value="ECO:0007669"/>
    <property type="project" value="UniProtKB-KW"/>
</dbReference>
<dbReference type="GO" id="GO:0061710">
    <property type="term" value="F:L-threonylcarbamoyladenylate synthase"/>
    <property type="evidence" value="ECO:0007669"/>
    <property type="project" value="UniProtKB-EC"/>
</dbReference>
<dbReference type="EC" id="2.7.7.87" evidence="3"/>
<dbReference type="GO" id="GO:0005737">
    <property type="term" value="C:cytoplasm"/>
    <property type="evidence" value="ECO:0007669"/>
    <property type="project" value="UniProtKB-SubCell"/>
</dbReference>
<dbReference type="Gene3D" id="3.90.870.10">
    <property type="entry name" value="DHBP synthase"/>
    <property type="match status" value="1"/>
</dbReference>
<evidence type="ECO:0000256" key="9">
    <source>
        <dbReference type="ARBA" id="ARBA00022741"/>
    </source>
</evidence>
<keyword evidence="9" id="KW-0547">Nucleotide-binding</keyword>
<dbReference type="PANTHER" id="PTHR17490">
    <property type="entry name" value="SUA5"/>
    <property type="match status" value="1"/>
</dbReference>
<comment type="similarity">
    <text evidence="2">Belongs to the SUA5 family.</text>
</comment>
<dbReference type="GO" id="GO:0006450">
    <property type="term" value="P:regulation of translational fidelity"/>
    <property type="evidence" value="ECO:0007669"/>
    <property type="project" value="TreeGrafter"/>
</dbReference>
<dbReference type="OMA" id="THYSPVV"/>
<feature type="compositionally biased region" description="Basic and acidic residues" evidence="13">
    <location>
        <begin position="373"/>
        <end position="382"/>
    </location>
</feature>
<evidence type="ECO:0000256" key="10">
    <source>
        <dbReference type="ARBA" id="ARBA00022840"/>
    </source>
</evidence>
<dbReference type="OrthoDB" id="412787at2759"/>
<keyword evidence="16" id="KW-1185">Reference proteome</keyword>
<dbReference type="Proteomes" id="UP000195521">
    <property type="component" value="Unassembled WGS sequence"/>
</dbReference>
<dbReference type="Pfam" id="PF03481">
    <property type="entry name" value="Sua5_C"/>
    <property type="match status" value="1"/>
</dbReference>
<dbReference type="PROSITE" id="PS51163">
    <property type="entry name" value="YRDC"/>
    <property type="match status" value="1"/>
</dbReference>
<dbReference type="RefSeq" id="XP_028545359.1">
    <property type="nucleotide sequence ID" value="XM_028689558.1"/>
</dbReference>
<dbReference type="EMBL" id="BDQF01000014">
    <property type="protein sequence ID" value="GAW82770.1"/>
    <property type="molecule type" value="Genomic_DNA"/>
</dbReference>
<organism evidence="15 16">
    <name type="scientific">Plasmodium gonderi</name>
    <dbReference type="NCBI Taxonomy" id="77519"/>
    <lineage>
        <taxon>Eukaryota</taxon>
        <taxon>Sar</taxon>
        <taxon>Alveolata</taxon>
        <taxon>Apicomplexa</taxon>
        <taxon>Aconoidasida</taxon>
        <taxon>Haemosporida</taxon>
        <taxon>Plasmodiidae</taxon>
        <taxon>Plasmodium</taxon>
        <taxon>Plasmodium (Plasmodium)</taxon>
    </lineage>
</organism>
<keyword evidence="10" id="KW-0067">ATP-binding</keyword>
<reference evidence="16" key="1">
    <citation type="submission" date="2017-04" db="EMBL/GenBank/DDBJ databases">
        <title>Plasmodium gonderi genome.</title>
        <authorList>
            <person name="Arisue N."/>
            <person name="Honma H."/>
            <person name="Kawai S."/>
            <person name="Tougan T."/>
            <person name="Tanabe K."/>
            <person name="Horii T."/>
        </authorList>
    </citation>
    <scope>NUCLEOTIDE SEQUENCE [LARGE SCALE GENOMIC DNA]</scope>
    <source>
        <strain evidence="16">ATCC 30045</strain>
    </source>
</reference>
<proteinExistence type="inferred from homology"/>
<accession>A0A1Y1JKE7</accession>
<evidence type="ECO:0000256" key="3">
    <source>
        <dbReference type="ARBA" id="ARBA00012584"/>
    </source>
</evidence>
<dbReference type="Gene3D" id="3.40.50.11030">
    <property type="entry name" value="Threonylcarbamoyl-AMP synthase, C-terminal domain"/>
    <property type="match status" value="1"/>
</dbReference>
<evidence type="ECO:0000256" key="5">
    <source>
        <dbReference type="ARBA" id="ARBA00022490"/>
    </source>
</evidence>
<comment type="caution">
    <text evidence="15">The sequence shown here is derived from an EMBL/GenBank/DDBJ whole genome shotgun (WGS) entry which is preliminary data.</text>
</comment>
<comment type="catalytic activity">
    <reaction evidence="12">
        <text>L-threonine + hydrogencarbonate + ATP = L-threonylcarbamoyladenylate + diphosphate + H2O</text>
        <dbReference type="Rhea" id="RHEA:36407"/>
        <dbReference type="ChEBI" id="CHEBI:15377"/>
        <dbReference type="ChEBI" id="CHEBI:17544"/>
        <dbReference type="ChEBI" id="CHEBI:30616"/>
        <dbReference type="ChEBI" id="CHEBI:33019"/>
        <dbReference type="ChEBI" id="CHEBI:57926"/>
        <dbReference type="ChEBI" id="CHEBI:73682"/>
        <dbReference type="EC" id="2.7.7.87"/>
    </reaction>
</comment>
<evidence type="ECO:0000256" key="12">
    <source>
        <dbReference type="ARBA" id="ARBA00048366"/>
    </source>
</evidence>
<keyword evidence="7" id="KW-0819">tRNA processing</keyword>
<evidence type="ECO:0000259" key="14">
    <source>
        <dbReference type="PROSITE" id="PS51163"/>
    </source>
</evidence>
<evidence type="ECO:0000313" key="15">
    <source>
        <dbReference type="EMBL" id="GAW82770.1"/>
    </source>
</evidence>
<evidence type="ECO:0000256" key="2">
    <source>
        <dbReference type="ARBA" id="ARBA00007663"/>
    </source>
</evidence>
<feature type="domain" description="YrdC-like" evidence="14">
    <location>
        <begin position="14"/>
        <end position="204"/>
    </location>
</feature>
<evidence type="ECO:0000256" key="6">
    <source>
        <dbReference type="ARBA" id="ARBA00022679"/>
    </source>
</evidence>
<dbReference type="GO" id="GO:0003725">
    <property type="term" value="F:double-stranded RNA binding"/>
    <property type="evidence" value="ECO:0007669"/>
    <property type="project" value="InterPro"/>
</dbReference>
<evidence type="ECO:0000313" key="16">
    <source>
        <dbReference type="Proteomes" id="UP000195521"/>
    </source>
</evidence>
<dbReference type="InterPro" id="IPR017945">
    <property type="entry name" value="DHBP_synth_RibB-like_a/b_dom"/>
</dbReference>
<comment type="subcellular location">
    <subcellularLocation>
        <location evidence="1">Cytoplasm</location>
    </subcellularLocation>
</comment>
<feature type="region of interest" description="Disordered" evidence="13">
    <location>
        <begin position="205"/>
        <end position="232"/>
    </location>
</feature>
<dbReference type="Pfam" id="PF01300">
    <property type="entry name" value="Sua5_yciO_yrdC"/>
    <property type="match status" value="1"/>
</dbReference>
<sequence>MAEIIKGTDLLNNDKIKRKLKEHIEKNCLIGIPTETVYGLGGNSLSDISLRHIFEMKNRPISDPIISHVYDITQAFDQLYNINIFEKYIIYILSKKFWPGPLSVIAKANKNLPLILTAHTSFCAVRIPKNPIALEIIKVCQVPIAAPSANKFQHISPTNSMHVFEEFKNENILIFDDGQCDIGIESTVLKLIKYKKKSIRKVNKKDRHLSCGSKANRSPNRNEEVEEVDGEEEITTDIEYEKECKREMEFFRKATNSSTSEPNIRIYEKLKNQFGSIEQMLEKGLPIGLGMEETGWEDAEPTILGKILKYKNLYDYRIRIYRRGKYTMSDIQDALSCFSLLKDIDVDLCEKIKFEHVAFQGNGGLNENDNPDESTKGSAEADVRAKTNEKECSQGEVSPGMLLTHYSPVVSTYLIDVLQYGESKNNTTNKNKGAKINLMNCILLDIGNSFDNYQNGFLKYINISYDGLCKNDEQINFVMKNFFLFLRHAEELAIKHEAENILISIVNLKSLDENSLSVFDRIFRAASGKIVKVVLHPNGELRRV</sequence>
<keyword evidence="8" id="KW-0548">Nucleotidyltransferase</keyword>
<dbReference type="SUPFAM" id="SSF55821">
    <property type="entry name" value="YrdC/RibB"/>
    <property type="match status" value="1"/>
</dbReference>
<dbReference type="AlphaFoldDB" id="A0A1Y1JKE7"/>
<dbReference type="PANTHER" id="PTHR17490:SF16">
    <property type="entry name" value="THREONYLCARBAMOYL-AMP SYNTHASE"/>
    <property type="match status" value="1"/>
</dbReference>
<dbReference type="FunFam" id="3.90.870.10:FF:000009">
    <property type="entry name" value="Threonylcarbamoyl-AMP synthase, putative"/>
    <property type="match status" value="1"/>
</dbReference>
<evidence type="ECO:0000256" key="7">
    <source>
        <dbReference type="ARBA" id="ARBA00022694"/>
    </source>
</evidence>
<evidence type="ECO:0000256" key="4">
    <source>
        <dbReference type="ARBA" id="ARBA00015492"/>
    </source>
</evidence>
<name>A0A1Y1JKE7_PLAGO</name>
<dbReference type="InterPro" id="IPR005145">
    <property type="entry name" value="Sua5_C"/>
</dbReference>
<evidence type="ECO:0000256" key="11">
    <source>
        <dbReference type="ARBA" id="ARBA00029774"/>
    </source>
</evidence>
<evidence type="ECO:0000256" key="13">
    <source>
        <dbReference type="SAM" id="MobiDB-lite"/>
    </source>
</evidence>
<dbReference type="GO" id="GO:0000049">
    <property type="term" value="F:tRNA binding"/>
    <property type="evidence" value="ECO:0007669"/>
    <property type="project" value="TreeGrafter"/>
</dbReference>
<dbReference type="InterPro" id="IPR038385">
    <property type="entry name" value="Sua5/YwlC_C"/>
</dbReference>
<dbReference type="GO" id="GO:0008033">
    <property type="term" value="P:tRNA processing"/>
    <property type="evidence" value="ECO:0007669"/>
    <property type="project" value="UniProtKB-KW"/>
</dbReference>
<evidence type="ECO:0000256" key="1">
    <source>
        <dbReference type="ARBA" id="ARBA00004496"/>
    </source>
</evidence>
<protein>
    <recommendedName>
        <fullName evidence="4">Threonylcarbamoyl-AMP synthase</fullName>
        <ecNumber evidence="3">2.7.7.87</ecNumber>
    </recommendedName>
    <alternativeName>
        <fullName evidence="11">L-threonylcarbamoyladenylate synthase</fullName>
    </alternativeName>
</protein>
<dbReference type="GeneID" id="39749508"/>
<feature type="region of interest" description="Disordered" evidence="13">
    <location>
        <begin position="363"/>
        <end position="382"/>
    </location>
</feature>
<evidence type="ECO:0000256" key="8">
    <source>
        <dbReference type="ARBA" id="ARBA00022695"/>
    </source>
</evidence>
<keyword evidence="5" id="KW-0963">Cytoplasm</keyword>
<dbReference type="InterPro" id="IPR006070">
    <property type="entry name" value="Sua5-like_dom"/>
</dbReference>
<gene>
    <name evidence="15" type="ORF">PGO_130420</name>
</gene>